<evidence type="ECO:0000313" key="2">
    <source>
        <dbReference type="EMBL" id="MDI6103705.1"/>
    </source>
</evidence>
<evidence type="ECO:0000256" key="1">
    <source>
        <dbReference type="SAM" id="MobiDB-lite"/>
    </source>
</evidence>
<protein>
    <submittedName>
        <fullName evidence="2">Uncharacterized protein</fullName>
    </submittedName>
</protein>
<evidence type="ECO:0000313" key="3">
    <source>
        <dbReference type="Proteomes" id="UP001241758"/>
    </source>
</evidence>
<dbReference type="RefSeq" id="WP_282764921.1">
    <property type="nucleotide sequence ID" value="NZ_JASCTH010000027.1"/>
</dbReference>
<proteinExistence type="predicted"/>
<name>A0ABT6WVD5_9ACTN</name>
<reference evidence="2 3" key="1">
    <citation type="submission" date="2023-05" db="EMBL/GenBank/DDBJ databases">
        <title>Actinoplanes sp. NEAU-A12 genome sequencing.</title>
        <authorList>
            <person name="Wang Z.-S."/>
        </authorList>
    </citation>
    <scope>NUCLEOTIDE SEQUENCE [LARGE SCALE GENOMIC DNA]</scope>
    <source>
        <strain evidence="2 3">NEAU-A12</strain>
    </source>
</reference>
<keyword evidence="3" id="KW-1185">Reference proteome</keyword>
<organism evidence="2 3">
    <name type="scientific">Actinoplanes sandaracinus</name>
    <dbReference type="NCBI Taxonomy" id="3045177"/>
    <lineage>
        <taxon>Bacteria</taxon>
        <taxon>Bacillati</taxon>
        <taxon>Actinomycetota</taxon>
        <taxon>Actinomycetes</taxon>
        <taxon>Micromonosporales</taxon>
        <taxon>Micromonosporaceae</taxon>
        <taxon>Actinoplanes</taxon>
    </lineage>
</organism>
<dbReference type="EMBL" id="JASCTH010000027">
    <property type="protein sequence ID" value="MDI6103705.1"/>
    <property type="molecule type" value="Genomic_DNA"/>
</dbReference>
<gene>
    <name evidence="2" type="ORF">QLQ12_34335</name>
</gene>
<feature type="region of interest" description="Disordered" evidence="1">
    <location>
        <begin position="112"/>
        <end position="140"/>
    </location>
</feature>
<comment type="caution">
    <text evidence="2">The sequence shown here is derived from an EMBL/GenBank/DDBJ whole genome shotgun (WGS) entry which is preliminary data.</text>
</comment>
<sequence>MRARPVPPADALRDRANPPYLAGGDRSWHEDLEATRIGRLADDGGGPGRRDAGRLAAVVADGDRLVVGDPQVGGDEHARFPEPDLPHPLVGEREVREDRHRVDAAFTAPAMTARADAAASQPRGVALPGDVHEVRHHRAA</sequence>
<dbReference type="Proteomes" id="UP001241758">
    <property type="component" value="Unassembled WGS sequence"/>
</dbReference>
<accession>A0ABT6WVD5</accession>
<feature type="region of interest" description="Disordered" evidence="1">
    <location>
        <begin position="1"/>
        <end position="28"/>
    </location>
</feature>